<evidence type="ECO:0000313" key="2">
    <source>
        <dbReference type="Proteomes" id="UP001230253"/>
    </source>
</evidence>
<proteinExistence type="predicted"/>
<reference evidence="1 2" key="1">
    <citation type="submission" date="2023-07" db="EMBL/GenBank/DDBJ databases">
        <title>Genomic Encyclopedia of Type Strains, Phase IV (KMG-IV): sequencing the most valuable type-strain genomes for metagenomic binning, comparative biology and taxonomic classification.</title>
        <authorList>
            <person name="Goeker M."/>
        </authorList>
    </citation>
    <scope>NUCLEOTIDE SEQUENCE [LARGE SCALE GENOMIC DNA]</scope>
    <source>
        <strain evidence="1 2">DSM 11549</strain>
    </source>
</reference>
<dbReference type="EMBL" id="JAUSUK010000002">
    <property type="protein sequence ID" value="MDQ0327196.1"/>
    <property type="molecule type" value="Genomic_DNA"/>
</dbReference>
<protein>
    <submittedName>
        <fullName evidence="1">Uncharacterized protein</fullName>
    </submittedName>
</protein>
<organism evidence="1 2">
    <name type="scientific">Rhodopseudomonas julia</name>
    <dbReference type="NCBI Taxonomy" id="200617"/>
    <lineage>
        <taxon>Bacteria</taxon>
        <taxon>Pseudomonadati</taxon>
        <taxon>Pseudomonadota</taxon>
        <taxon>Alphaproteobacteria</taxon>
        <taxon>Hyphomicrobiales</taxon>
        <taxon>Nitrobacteraceae</taxon>
        <taxon>Rhodopseudomonas</taxon>
    </lineage>
</organism>
<comment type="caution">
    <text evidence="1">The sequence shown here is derived from an EMBL/GenBank/DDBJ whole genome shotgun (WGS) entry which is preliminary data.</text>
</comment>
<name>A0ABU0C9K5_9BRAD</name>
<dbReference type="RefSeq" id="WP_307155266.1">
    <property type="nucleotide sequence ID" value="NZ_JAUSUK010000002.1"/>
</dbReference>
<sequence>MADPVGEQVFRDLVSELDGVPGWSASVGKITSDDDVVVGTDVHFVRTEPPLDVTFDELRLDQPRENAGGLSADSIQGSGLSVVGEDVSVDAPVLSVTGIDVPSLADLSFDQDRPFSSLRTLYQHLSEVSVEHAEIPKLHQVVLPRLTTSRKQSVTYEGLELRDWKDGVIAHSAAGPITMRTEGDNPSTARVASVRVEETNFNSVLRLLSDDVTGSASDGSDEWQNAFAEISYAGFSITTEKGVRVSIDDMNLAGIETRRPDQPYIETLEQAMREADRGTDGDTDDRQVMEALTTFFDAMRLGEFKMHRLVAEKTGEEAGRTEIAEIGVSNLTRDGFERAWGTGLLSDFPGAYIKLDRFALADLVFPLPSSESLAALEGAETGSLTEEERRAFATLPFQMAPQIGSLDMEGLVVGQSRLMAVSVDRIQTKSVPSDRLLPERGEFKISDLFVPGTLLRRDPKSAVLFDELGYDGLHINLDGASQLSEDGSLETTTASEIADAAGLQIGAKLTGITEEWVVDLMMQQFENDDDPAPLFALLSKLRLEQMTVALTDHSLIDRSFAFAAEKQGQPADQYKEQIVGALPFLIGTAAPPKVAQFLAGPLKDFLENGNTLVLTLAPRAPLPLSALVDVEDDPEALLKLLGASLETSETAPERPLIK</sequence>
<accession>A0ABU0C9K5</accession>
<keyword evidence="2" id="KW-1185">Reference proteome</keyword>
<evidence type="ECO:0000313" key="1">
    <source>
        <dbReference type="EMBL" id="MDQ0327196.1"/>
    </source>
</evidence>
<dbReference type="Proteomes" id="UP001230253">
    <property type="component" value="Unassembled WGS sequence"/>
</dbReference>
<gene>
    <name evidence="1" type="ORF">J2R99_003065</name>
</gene>